<dbReference type="Proteomes" id="UP000518752">
    <property type="component" value="Unassembled WGS sequence"/>
</dbReference>
<keyword evidence="1" id="KW-0732">Signal</keyword>
<gene>
    <name evidence="2" type="ORF">D9757_010307</name>
</gene>
<organism evidence="2 3">
    <name type="scientific">Collybiopsis confluens</name>
    <dbReference type="NCBI Taxonomy" id="2823264"/>
    <lineage>
        <taxon>Eukaryota</taxon>
        <taxon>Fungi</taxon>
        <taxon>Dikarya</taxon>
        <taxon>Basidiomycota</taxon>
        <taxon>Agaricomycotina</taxon>
        <taxon>Agaricomycetes</taxon>
        <taxon>Agaricomycetidae</taxon>
        <taxon>Agaricales</taxon>
        <taxon>Marasmiineae</taxon>
        <taxon>Omphalotaceae</taxon>
        <taxon>Collybiopsis</taxon>
    </lineage>
</organism>
<feature type="signal peptide" evidence="1">
    <location>
        <begin position="1"/>
        <end position="20"/>
    </location>
</feature>
<comment type="caution">
    <text evidence="2">The sequence shown here is derived from an EMBL/GenBank/DDBJ whole genome shotgun (WGS) entry which is preliminary data.</text>
</comment>
<proteinExistence type="predicted"/>
<evidence type="ECO:0000313" key="3">
    <source>
        <dbReference type="Proteomes" id="UP000518752"/>
    </source>
</evidence>
<keyword evidence="3" id="KW-1185">Reference proteome</keyword>
<reference evidence="2 3" key="1">
    <citation type="journal article" date="2020" name="ISME J.">
        <title>Uncovering the hidden diversity of litter-decomposition mechanisms in mushroom-forming fungi.</title>
        <authorList>
            <person name="Floudas D."/>
            <person name="Bentzer J."/>
            <person name="Ahren D."/>
            <person name="Johansson T."/>
            <person name="Persson P."/>
            <person name="Tunlid A."/>
        </authorList>
    </citation>
    <scope>NUCLEOTIDE SEQUENCE [LARGE SCALE GENOMIC DNA]</scope>
    <source>
        <strain evidence="2 3">CBS 406.79</strain>
    </source>
</reference>
<sequence>MFVSFPTVVTFVSLAASCVSTPIPRTSKHLGGTGDGTFYAPGLGE</sequence>
<evidence type="ECO:0000313" key="2">
    <source>
        <dbReference type="EMBL" id="KAF5371037.1"/>
    </source>
</evidence>
<evidence type="ECO:0000256" key="1">
    <source>
        <dbReference type="SAM" id="SignalP"/>
    </source>
</evidence>
<dbReference type="EMBL" id="JAACJN010000118">
    <property type="protein sequence ID" value="KAF5371037.1"/>
    <property type="molecule type" value="Genomic_DNA"/>
</dbReference>
<protein>
    <submittedName>
        <fullName evidence="2">Uncharacterized protein</fullName>
    </submittedName>
</protein>
<accession>A0A8H5GTZ5</accession>
<name>A0A8H5GTZ5_9AGAR</name>
<dbReference type="AlphaFoldDB" id="A0A8H5GTZ5"/>
<feature type="chain" id="PRO_5034218143" evidence="1">
    <location>
        <begin position="21"/>
        <end position="45"/>
    </location>
</feature>